<gene>
    <name evidence="1" type="ORF">RRG08_039621</name>
</gene>
<evidence type="ECO:0000313" key="2">
    <source>
        <dbReference type="Proteomes" id="UP001283361"/>
    </source>
</evidence>
<proteinExistence type="predicted"/>
<name>A0AAE0YAN4_9GAST</name>
<comment type="caution">
    <text evidence="1">The sequence shown here is derived from an EMBL/GenBank/DDBJ whole genome shotgun (WGS) entry which is preliminary data.</text>
</comment>
<dbReference type="AlphaFoldDB" id="A0AAE0YAN4"/>
<dbReference type="Proteomes" id="UP001283361">
    <property type="component" value="Unassembled WGS sequence"/>
</dbReference>
<keyword evidence="2" id="KW-1185">Reference proteome</keyword>
<protein>
    <submittedName>
        <fullName evidence="1">Uncharacterized protein</fullName>
    </submittedName>
</protein>
<accession>A0AAE0YAN4</accession>
<evidence type="ECO:0000313" key="1">
    <source>
        <dbReference type="EMBL" id="KAK3738210.1"/>
    </source>
</evidence>
<sequence>MARPTRTSEYTGNTKVSKWLHRREIEEEGLETDYLNDDDCDYIPPCTESSSVSNISGIVPLQIYSTIYAVAEQVCGSL</sequence>
<organism evidence="1 2">
    <name type="scientific">Elysia crispata</name>
    <name type="common">lettuce slug</name>
    <dbReference type="NCBI Taxonomy" id="231223"/>
    <lineage>
        <taxon>Eukaryota</taxon>
        <taxon>Metazoa</taxon>
        <taxon>Spiralia</taxon>
        <taxon>Lophotrochozoa</taxon>
        <taxon>Mollusca</taxon>
        <taxon>Gastropoda</taxon>
        <taxon>Heterobranchia</taxon>
        <taxon>Euthyneura</taxon>
        <taxon>Panpulmonata</taxon>
        <taxon>Sacoglossa</taxon>
        <taxon>Placobranchoidea</taxon>
        <taxon>Plakobranchidae</taxon>
        <taxon>Elysia</taxon>
    </lineage>
</organism>
<reference evidence="1" key="1">
    <citation type="journal article" date="2023" name="G3 (Bethesda)">
        <title>A reference genome for the long-term kleptoplast-retaining sea slug Elysia crispata morphotype clarki.</title>
        <authorList>
            <person name="Eastman K.E."/>
            <person name="Pendleton A.L."/>
            <person name="Shaikh M.A."/>
            <person name="Suttiyut T."/>
            <person name="Ogas R."/>
            <person name="Tomko P."/>
            <person name="Gavelis G."/>
            <person name="Widhalm J.R."/>
            <person name="Wisecaver J.H."/>
        </authorList>
    </citation>
    <scope>NUCLEOTIDE SEQUENCE</scope>
    <source>
        <strain evidence="1">ECLA1</strain>
    </source>
</reference>
<dbReference type="EMBL" id="JAWDGP010006599">
    <property type="protein sequence ID" value="KAK3738210.1"/>
    <property type="molecule type" value="Genomic_DNA"/>
</dbReference>